<gene>
    <name evidence="1" type="ORF">NCTC12078_01556</name>
</gene>
<dbReference type="RefSeq" id="WP_130914128.1">
    <property type="nucleotide sequence ID" value="NZ_LR215974.1"/>
</dbReference>
<dbReference type="EMBL" id="LR215974">
    <property type="protein sequence ID" value="VFB03541.1"/>
    <property type="molecule type" value="Genomic_DNA"/>
</dbReference>
<dbReference type="KEGG" id="ctai:NCTC12078_01556"/>
<name>A0A4U8WB29_9FLAO</name>
<evidence type="ECO:0000313" key="2">
    <source>
        <dbReference type="Proteomes" id="UP000290013"/>
    </source>
</evidence>
<proteinExistence type="predicted"/>
<dbReference type="AlphaFoldDB" id="A0A4U8WB29"/>
<sequence>MYTFSGGIGVTYEDTYDWDPGKGDYVPGFGYTDDSDFSDLKEHGQAADFDMKSNWNIKISDWVYTTGGVRASLINQIMQTR</sequence>
<organism evidence="1 2">
    <name type="scientific">Chryseobacterium taihuense</name>
    <dbReference type="NCBI Taxonomy" id="1141221"/>
    <lineage>
        <taxon>Bacteria</taxon>
        <taxon>Pseudomonadati</taxon>
        <taxon>Bacteroidota</taxon>
        <taxon>Flavobacteriia</taxon>
        <taxon>Flavobacteriales</taxon>
        <taxon>Weeksellaceae</taxon>
        <taxon>Chryseobacterium group</taxon>
        <taxon>Chryseobacterium</taxon>
    </lineage>
</organism>
<reference evidence="1 2" key="1">
    <citation type="submission" date="2019-02" db="EMBL/GenBank/DDBJ databases">
        <authorList>
            <consortium name="Pathogen Informatics"/>
        </authorList>
    </citation>
    <scope>NUCLEOTIDE SEQUENCE [LARGE SCALE GENOMIC DNA]</scope>
    <source>
        <strain evidence="1 2">3012STDY6944375</strain>
    </source>
</reference>
<evidence type="ECO:0000313" key="1">
    <source>
        <dbReference type="EMBL" id="VFB03541.1"/>
    </source>
</evidence>
<protein>
    <submittedName>
        <fullName evidence="1">Uncharacterized protein</fullName>
    </submittedName>
</protein>
<dbReference type="Proteomes" id="UP000290013">
    <property type="component" value="Chromosome"/>
</dbReference>
<accession>A0A4U8WB29</accession>